<sequence length="198" mass="21966">MDIVDPPHPPIANPLSGDPVQRIQYENIPTVRKRAKTKPTARKSAPGKQMPCRARGAVRSIPRRLQAQAHRAAIEENLRLQGRSPSFIASMSSGDEQIRMILDMDPCFDAPCGDMETDLPSTEEIIKQIEQADRADPGSIPSLFRRTPQARAAYLRRLLNNHEESRRASLVKSRTCDLRIVSVPSCITEASSPDTSSD</sequence>
<gene>
    <name evidence="2" type="ORF">BJ684DRAFT_21952</name>
</gene>
<dbReference type="EMBL" id="KZ988878">
    <property type="protein sequence ID" value="RKP11477.1"/>
    <property type="molecule type" value="Genomic_DNA"/>
</dbReference>
<dbReference type="AlphaFoldDB" id="A0A4P9XYK7"/>
<evidence type="ECO:0000256" key="1">
    <source>
        <dbReference type="SAM" id="MobiDB-lite"/>
    </source>
</evidence>
<organism evidence="2 3">
    <name type="scientific">Piptocephalis cylindrospora</name>
    <dbReference type="NCBI Taxonomy" id="1907219"/>
    <lineage>
        <taxon>Eukaryota</taxon>
        <taxon>Fungi</taxon>
        <taxon>Fungi incertae sedis</taxon>
        <taxon>Zoopagomycota</taxon>
        <taxon>Zoopagomycotina</taxon>
        <taxon>Zoopagomycetes</taxon>
        <taxon>Zoopagales</taxon>
        <taxon>Piptocephalidaceae</taxon>
        <taxon>Piptocephalis</taxon>
    </lineage>
</organism>
<evidence type="ECO:0000313" key="2">
    <source>
        <dbReference type="EMBL" id="RKP11477.1"/>
    </source>
</evidence>
<feature type="region of interest" description="Disordered" evidence="1">
    <location>
        <begin position="33"/>
        <end position="57"/>
    </location>
</feature>
<reference evidence="3" key="1">
    <citation type="journal article" date="2018" name="Nat. Microbiol.">
        <title>Leveraging single-cell genomics to expand the fungal tree of life.</title>
        <authorList>
            <person name="Ahrendt S.R."/>
            <person name="Quandt C.A."/>
            <person name="Ciobanu D."/>
            <person name="Clum A."/>
            <person name="Salamov A."/>
            <person name="Andreopoulos B."/>
            <person name="Cheng J.F."/>
            <person name="Woyke T."/>
            <person name="Pelin A."/>
            <person name="Henrissat B."/>
            <person name="Reynolds N.K."/>
            <person name="Benny G.L."/>
            <person name="Smith M.E."/>
            <person name="James T.Y."/>
            <person name="Grigoriev I.V."/>
        </authorList>
    </citation>
    <scope>NUCLEOTIDE SEQUENCE [LARGE SCALE GENOMIC DNA]</scope>
</reference>
<dbReference type="Proteomes" id="UP000267251">
    <property type="component" value="Unassembled WGS sequence"/>
</dbReference>
<protein>
    <submittedName>
        <fullName evidence="2">Uncharacterized protein</fullName>
    </submittedName>
</protein>
<accession>A0A4P9XYK7</accession>
<evidence type="ECO:0000313" key="3">
    <source>
        <dbReference type="Proteomes" id="UP000267251"/>
    </source>
</evidence>
<proteinExistence type="predicted"/>
<name>A0A4P9XYK7_9FUNG</name>
<keyword evidence="3" id="KW-1185">Reference proteome</keyword>